<evidence type="ECO:0000256" key="1">
    <source>
        <dbReference type="SAM" id="MobiDB-lite"/>
    </source>
</evidence>
<evidence type="ECO:0000313" key="2">
    <source>
        <dbReference type="EMBL" id="TYT63333.1"/>
    </source>
</evidence>
<dbReference type="RefSeq" id="WP_149080309.1">
    <property type="nucleotide sequence ID" value="NZ_VTAW01000003.1"/>
</dbReference>
<dbReference type="Proteomes" id="UP000324104">
    <property type="component" value="Unassembled WGS sequence"/>
</dbReference>
<dbReference type="AlphaFoldDB" id="A0A5D5AQP7"/>
<name>A0A5D5AQP7_9EURY</name>
<organism evidence="2 3">
    <name type="scientific">Natrialba swarupiae</name>
    <dbReference type="NCBI Taxonomy" id="2448032"/>
    <lineage>
        <taxon>Archaea</taxon>
        <taxon>Methanobacteriati</taxon>
        <taxon>Methanobacteriota</taxon>
        <taxon>Stenosarchaea group</taxon>
        <taxon>Halobacteria</taxon>
        <taxon>Halobacteriales</taxon>
        <taxon>Natrialbaceae</taxon>
        <taxon>Natrialba</taxon>
    </lineage>
</organism>
<keyword evidence="3" id="KW-1185">Reference proteome</keyword>
<protein>
    <submittedName>
        <fullName evidence="2">Uncharacterized protein</fullName>
    </submittedName>
</protein>
<gene>
    <name evidence="2" type="ORF">FYC77_04485</name>
</gene>
<comment type="caution">
    <text evidence="2">The sequence shown here is derived from an EMBL/GenBank/DDBJ whole genome shotgun (WGS) entry which is preliminary data.</text>
</comment>
<evidence type="ECO:0000313" key="3">
    <source>
        <dbReference type="Proteomes" id="UP000324104"/>
    </source>
</evidence>
<sequence length="114" mass="12271">MSNRPPSPSITSPSPIERDGDDRVLATTPELVASIESSTGHQLEEAALEELLIVLDRADCLEWVSVTRTGDYVWDLTDTPDQIAAVVADVVVEQLCSWLSTSGRATSEAGITDE</sequence>
<dbReference type="EMBL" id="VTAW01000003">
    <property type="protein sequence ID" value="TYT63333.1"/>
    <property type="molecule type" value="Genomic_DNA"/>
</dbReference>
<proteinExistence type="predicted"/>
<accession>A0A5D5AQP7</accession>
<feature type="region of interest" description="Disordered" evidence="1">
    <location>
        <begin position="1"/>
        <end position="22"/>
    </location>
</feature>
<reference evidence="2 3" key="1">
    <citation type="submission" date="2019-08" db="EMBL/GenBank/DDBJ databases">
        <title>Archaea genome.</title>
        <authorList>
            <person name="Kajale S."/>
            <person name="Shouche Y."/>
            <person name="Deshpande N."/>
            <person name="Sharma A."/>
        </authorList>
    </citation>
    <scope>NUCLEOTIDE SEQUENCE [LARGE SCALE GENOMIC DNA]</scope>
    <source>
        <strain evidence="2 3">ESP3B_9</strain>
    </source>
</reference>